<reference evidence="1" key="1">
    <citation type="submission" date="2019-04" db="EMBL/GenBank/DDBJ databases">
        <title>Microbes associate with the intestines of laboratory mice.</title>
        <authorList>
            <person name="Navarre W."/>
            <person name="Wong E."/>
            <person name="Huang K."/>
            <person name="Tropini C."/>
            <person name="Ng K."/>
            <person name="Yu B."/>
        </authorList>
    </citation>
    <scope>NUCLEOTIDE SEQUENCE</scope>
    <source>
        <strain evidence="1">NM01_1-7b</strain>
    </source>
</reference>
<evidence type="ECO:0000313" key="2">
    <source>
        <dbReference type="Proteomes" id="UP000304953"/>
    </source>
</evidence>
<protein>
    <submittedName>
        <fullName evidence="1">9-O-acetyl-N-acetylneuraminate esterase</fullName>
    </submittedName>
</protein>
<proteinExistence type="predicted"/>
<comment type="caution">
    <text evidence="1">The sequence shown here is derived from an EMBL/GenBank/DDBJ whole genome shotgun (WGS) entry which is preliminary data.</text>
</comment>
<organism evidence="1 2">
    <name type="scientific">Petralouisia muris</name>
    <dbReference type="NCBI Taxonomy" id="3032872"/>
    <lineage>
        <taxon>Bacteria</taxon>
        <taxon>Bacillati</taxon>
        <taxon>Bacillota</taxon>
        <taxon>Clostridia</taxon>
        <taxon>Lachnospirales</taxon>
        <taxon>Lachnospiraceae</taxon>
        <taxon>Petralouisia</taxon>
    </lineage>
</organism>
<gene>
    <name evidence="1" type="ORF">E5329_16700</name>
</gene>
<evidence type="ECO:0000313" key="1">
    <source>
        <dbReference type="EMBL" id="TGY95114.1"/>
    </source>
</evidence>
<dbReference type="EMBL" id="SRYA01000035">
    <property type="protein sequence ID" value="TGY95114.1"/>
    <property type="molecule type" value="Genomic_DNA"/>
</dbReference>
<accession>A0AC61RT81</accession>
<dbReference type="Proteomes" id="UP000304953">
    <property type="component" value="Unassembled WGS sequence"/>
</dbReference>
<sequence>MYRTFNTNGYCNPKLHYMVDLSSRLNDIKSMIDDGKYFTITRARQFGKTTILTALADFLSEDYEVISLDFQAISSADFESEQRFVAAFSNEFLFSAKHMHPEIQENLERYTSDPSQRATLSVLFRTLSQMCRISDKKIVLIIDEADSTANNQVFIDFLAQLRAYYLKRMKISVFQSVILAGVYDIRNIPRKIRPEEKHKENSPWNIAADFLVDMSFSSEEIADMLQDYQSDHHTEMDLCQMAQLLYDYTSGYPYLVSRLCMFMDERVAEHAWTKEGFLSAVKMLLEDDNPLFQSLMNKLNDFPELNHVISQLLFQGKSIAYNADDPAVQNAKMFGFVKIINSNVLLANRIFEMRLYNKLLLDFKEQNNEIFTESMRHKNQFVIDGHLDVRRILEKFVEVFDYLFGDEHESFLEDTGRKYFMLFLRPIINGTGNCYVEARTRNQERMDLVIDYLGEQSIIEMKVWHGNAYLERGEEQLAAYLDYYHLKKGYLLSFNFNKKKDIGIKEIVFGDKLIIEAVV</sequence>
<keyword evidence="2" id="KW-1185">Reference proteome</keyword>
<name>A0AC61RT81_9FIRM</name>